<sequence length="178" mass="20150">MPKDITLADLKPESFRVGGSDTKGHNVRLFFRAQPGHAHQLDSIIQSKVFPYRRKGDLLRHALHRHLEWLESLAPIPSVTTQVDVILQFIRQEEFNSDFMFTFEALTKTIANYLVEGADGQAVRVMMEAQKSIAAMSDGYWKDKYTAALEEKFGHLVKEALKASLTPSEAEDDEEEGN</sequence>
<gene>
    <name evidence="1" type="ORF">LCGC14_2366180</name>
</gene>
<dbReference type="AlphaFoldDB" id="A0A0F9C531"/>
<proteinExistence type="predicted"/>
<dbReference type="EMBL" id="LAZR01034778">
    <property type="protein sequence ID" value="KKL44388.1"/>
    <property type="molecule type" value="Genomic_DNA"/>
</dbReference>
<name>A0A0F9C531_9ZZZZ</name>
<organism evidence="1">
    <name type="scientific">marine sediment metagenome</name>
    <dbReference type="NCBI Taxonomy" id="412755"/>
    <lineage>
        <taxon>unclassified sequences</taxon>
        <taxon>metagenomes</taxon>
        <taxon>ecological metagenomes</taxon>
    </lineage>
</organism>
<accession>A0A0F9C531</accession>
<protein>
    <submittedName>
        <fullName evidence="1">Uncharacterized protein</fullName>
    </submittedName>
</protein>
<reference evidence="1" key="1">
    <citation type="journal article" date="2015" name="Nature">
        <title>Complex archaea that bridge the gap between prokaryotes and eukaryotes.</title>
        <authorList>
            <person name="Spang A."/>
            <person name="Saw J.H."/>
            <person name="Jorgensen S.L."/>
            <person name="Zaremba-Niedzwiedzka K."/>
            <person name="Martijn J."/>
            <person name="Lind A.E."/>
            <person name="van Eijk R."/>
            <person name="Schleper C."/>
            <person name="Guy L."/>
            <person name="Ettema T.J."/>
        </authorList>
    </citation>
    <scope>NUCLEOTIDE SEQUENCE</scope>
</reference>
<comment type="caution">
    <text evidence="1">The sequence shown here is derived from an EMBL/GenBank/DDBJ whole genome shotgun (WGS) entry which is preliminary data.</text>
</comment>
<evidence type="ECO:0000313" key="1">
    <source>
        <dbReference type="EMBL" id="KKL44388.1"/>
    </source>
</evidence>